<dbReference type="AlphaFoldDB" id="A0A0F4GL32"/>
<dbReference type="SUPFAM" id="SSF144000">
    <property type="entry name" value="Oxysterol-binding protein-like"/>
    <property type="match status" value="1"/>
</dbReference>
<dbReference type="Gene3D" id="6.10.250.1430">
    <property type="match status" value="1"/>
</dbReference>
<dbReference type="GO" id="GO:0016020">
    <property type="term" value="C:membrane"/>
    <property type="evidence" value="ECO:0007669"/>
    <property type="project" value="TreeGrafter"/>
</dbReference>
<dbReference type="STRING" id="1047168.A0A0F4GL32"/>
<dbReference type="Pfam" id="PF01237">
    <property type="entry name" value="Oxysterol_BP"/>
    <property type="match status" value="1"/>
</dbReference>
<reference evidence="4 5" key="1">
    <citation type="submission" date="2015-03" db="EMBL/GenBank/DDBJ databases">
        <title>RNA-seq based gene annotation and comparative genomics of four Zymoseptoria species reveal species-specific pathogenicity related genes and transposable element activity.</title>
        <authorList>
            <person name="Grandaubert J."/>
            <person name="Bhattacharyya A."/>
            <person name="Stukenbrock E.H."/>
        </authorList>
    </citation>
    <scope>NUCLEOTIDE SEQUENCE [LARGE SCALE GENOMIC DNA]</scope>
    <source>
        <strain evidence="4 5">Zb18110</strain>
    </source>
</reference>
<feature type="region of interest" description="Disordered" evidence="3">
    <location>
        <begin position="382"/>
        <end position="402"/>
    </location>
</feature>
<evidence type="ECO:0000256" key="3">
    <source>
        <dbReference type="SAM" id="MobiDB-lite"/>
    </source>
</evidence>
<dbReference type="Proteomes" id="UP000033647">
    <property type="component" value="Unassembled WGS sequence"/>
</dbReference>
<name>A0A0F4GL32_9PEZI</name>
<sequence length="402" mass="44945">MSSEESSAVPPAQKGSWTGFLKQLSSFNGDLSTMTAPAWIVSNTSITEFSAYWAEMPQLLVAPAAEKDPQKRMALVLKWFLSTLKSQYASRNEKLGSEKKPLNPFLGELFLGKWEDASGETQLVSEQVSHHPPVTAYSIWNNKHGVRLQGYNAQKASFGRTIHVRQVGHCVLHLDQWNEDYVVTLPSLHIEGLIRGSPYVELNKSSYIVSSSGYASRIDYSGAGWVSGTKNSVTAIVYPHGKEKSKSSVLFTAEGSWTDTITFKDSSKNVVYTLDTKKEPKSTLQVRDIANQDPLESRRAWLKVSEAIQKGDMNLTSQEKTKIEEYQRAQRKKEASEGREWERTFFCKANGLPAFEKLIKEVPHGSLESDQTGGVWVFDENKAKNAQPPYNPLSTELQGGWK</sequence>
<evidence type="ECO:0000313" key="5">
    <source>
        <dbReference type="Proteomes" id="UP000033647"/>
    </source>
</evidence>
<organism evidence="4 5">
    <name type="scientific">Zymoseptoria brevis</name>
    <dbReference type="NCBI Taxonomy" id="1047168"/>
    <lineage>
        <taxon>Eukaryota</taxon>
        <taxon>Fungi</taxon>
        <taxon>Dikarya</taxon>
        <taxon>Ascomycota</taxon>
        <taxon>Pezizomycotina</taxon>
        <taxon>Dothideomycetes</taxon>
        <taxon>Dothideomycetidae</taxon>
        <taxon>Mycosphaerellales</taxon>
        <taxon>Mycosphaerellaceae</taxon>
        <taxon>Zymoseptoria</taxon>
    </lineage>
</organism>
<dbReference type="InterPro" id="IPR037239">
    <property type="entry name" value="OSBP_sf"/>
</dbReference>
<accession>A0A0F4GL32</accession>
<keyword evidence="5" id="KW-1185">Reference proteome</keyword>
<feature type="compositionally biased region" description="Polar residues" evidence="3">
    <location>
        <begin position="392"/>
        <end position="402"/>
    </location>
</feature>
<dbReference type="Gene3D" id="1.10.287.2720">
    <property type="match status" value="1"/>
</dbReference>
<dbReference type="InterPro" id="IPR000648">
    <property type="entry name" value="Oxysterol-bd"/>
</dbReference>
<comment type="caution">
    <text evidence="4">The sequence shown here is derived from an EMBL/GenBank/DDBJ whole genome shotgun (WGS) entry which is preliminary data.</text>
</comment>
<dbReference type="InterPro" id="IPR018494">
    <property type="entry name" value="Oxysterol-bd_CS"/>
</dbReference>
<evidence type="ECO:0000256" key="2">
    <source>
        <dbReference type="RuleBase" id="RU003844"/>
    </source>
</evidence>
<dbReference type="FunFam" id="2.40.160.120:FF:000010">
    <property type="entry name" value="Oxysterol-binding protein homolog 4"/>
    <property type="match status" value="1"/>
</dbReference>
<dbReference type="GO" id="GO:0120009">
    <property type="term" value="P:intermembrane lipid transfer"/>
    <property type="evidence" value="ECO:0007669"/>
    <property type="project" value="UniProtKB-ARBA"/>
</dbReference>
<evidence type="ECO:0000256" key="1">
    <source>
        <dbReference type="ARBA" id="ARBA00008842"/>
    </source>
</evidence>
<gene>
    <name evidence="4" type="ORF">TI39_contig432g00004</name>
</gene>
<evidence type="ECO:0000313" key="4">
    <source>
        <dbReference type="EMBL" id="KJX98129.1"/>
    </source>
</evidence>
<dbReference type="PROSITE" id="PS01013">
    <property type="entry name" value="OSBP"/>
    <property type="match status" value="1"/>
</dbReference>
<dbReference type="EMBL" id="LAFY01000424">
    <property type="protein sequence ID" value="KJX98129.1"/>
    <property type="molecule type" value="Genomic_DNA"/>
</dbReference>
<dbReference type="OrthoDB" id="14833at2759"/>
<dbReference type="GO" id="GO:0005829">
    <property type="term" value="C:cytosol"/>
    <property type="evidence" value="ECO:0007669"/>
    <property type="project" value="TreeGrafter"/>
</dbReference>
<dbReference type="GO" id="GO:0008142">
    <property type="term" value="F:oxysterol binding"/>
    <property type="evidence" value="ECO:0007669"/>
    <property type="project" value="TreeGrafter"/>
</dbReference>
<dbReference type="PANTHER" id="PTHR10972">
    <property type="entry name" value="OXYSTEROL-BINDING PROTEIN-RELATED"/>
    <property type="match status" value="1"/>
</dbReference>
<dbReference type="PANTHER" id="PTHR10972:SF184">
    <property type="entry name" value="OXYSTEROL-BINDING PROTEIN HOMOLOG 4-RELATED"/>
    <property type="match status" value="1"/>
</dbReference>
<dbReference type="Gene3D" id="3.30.70.3490">
    <property type="match status" value="1"/>
</dbReference>
<comment type="similarity">
    <text evidence="1 2">Belongs to the OSBP family.</text>
</comment>
<protein>
    <submittedName>
        <fullName evidence="4">Oxysterol-binding protein</fullName>
    </submittedName>
</protein>
<proteinExistence type="inferred from homology"/>
<dbReference type="Gene3D" id="2.40.160.120">
    <property type="match status" value="1"/>
</dbReference>